<reference evidence="2" key="1">
    <citation type="submission" date="2021-01" db="EMBL/GenBank/DDBJ databases">
        <title>Whole genome shotgun sequence of Virgisporangium ochraceum NBRC 16418.</title>
        <authorList>
            <person name="Komaki H."/>
            <person name="Tamura T."/>
        </authorList>
    </citation>
    <scope>NUCLEOTIDE SEQUENCE</scope>
    <source>
        <strain evidence="2">NBRC 16418</strain>
    </source>
</reference>
<dbReference type="EMBL" id="BOPH01000142">
    <property type="protein sequence ID" value="GIJ74695.1"/>
    <property type="molecule type" value="Genomic_DNA"/>
</dbReference>
<protein>
    <submittedName>
        <fullName evidence="2">Alpha/beta hydrolase</fullName>
    </submittedName>
</protein>
<evidence type="ECO:0000313" key="3">
    <source>
        <dbReference type="Proteomes" id="UP000635606"/>
    </source>
</evidence>
<dbReference type="InterPro" id="IPR029058">
    <property type="entry name" value="AB_hydrolase_fold"/>
</dbReference>
<dbReference type="Gene3D" id="3.40.50.1820">
    <property type="entry name" value="alpha/beta hydrolase"/>
    <property type="match status" value="1"/>
</dbReference>
<dbReference type="AlphaFoldDB" id="A0A8J4EGE8"/>
<evidence type="ECO:0000259" key="1">
    <source>
        <dbReference type="Pfam" id="PF12697"/>
    </source>
</evidence>
<keyword evidence="2" id="KW-0378">Hydrolase</keyword>
<feature type="domain" description="AB hydrolase-1" evidence="1">
    <location>
        <begin position="163"/>
        <end position="358"/>
    </location>
</feature>
<sequence length="373" mass="39944">MTADALPLRRWPRRVGYGLAFGAAGLAVLLPSGTAGAGLFFATQVLTPARWYPLVVRSVVDSEVELTRTEDTERSMPLGLAWRGGHAVLGDVVRVERNTVVRRVTSVVRGSLRAGLRAYTSGSVFEGDPQSVHGLPFTSVFVPGELGHYPAWVLPGSDTWVIGVHGRGASRVEALRVLPTLAATGVTTMVISYRNDLGAPASPDSYYHLGATEWQDLVAACAYARSAGARRIVLYGWSMGGAVVLNALRNEAVPDVAGLILDCPVVDWTATLRMQAAQRRLPGALTWSAIRLVEQRIGVRLADLDFSSFRPAVPTLVFLDGDDRVVDPAPTRSFAQGAGARLVETTGGGHVRSWNVDAGRYERELTGFLSALG</sequence>
<name>A0A8J4EGE8_9ACTN</name>
<evidence type="ECO:0000313" key="2">
    <source>
        <dbReference type="EMBL" id="GIJ74695.1"/>
    </source>
</evidence>
<dbReference type="RefSeq" id="WP_203934480.1">
    <property type="nucleotide sequence ID" value="NZ_BOPH01000142.1"/>
</dbReference>
<dbReference type="Proteomes" id="UP000635606">
    <property type="component" value="Unassembled WGS sequence"/>
</dbReference>
<gene>
    <name evidence="2" type="ORF">Voc01_096120</name>
</gene>
<dbReference type="InterPro" id="IPR000073">
    <property type="entry name" value="AB_hydrolase_1"/>
</dbReference>
<accession>A0A8J4EGE8</accession>
<keyword evidence="3" id="KW-1185">Reference proteome</keyword>
<dbReference type="SUPFAM" id="SSF53474">
    <property type="entry name" value="alpha/beta-Hydrolases"/>
    <property type="match status" value="1"/>
</dbReference>
<dbReference type="GO" id="GO:0016787">
    <property type="term" value="F:hydrolase activity"/>
    <property type="evidence" value="ECO:0007669"/>
    <property type="project" value="UniProtKB-KW"/>
</dbReference>
<comment type="caution">
    <text evidence="2">The sequence shown here is derived from an EMBL/GenBank/DDBJ whole genome shotgun (WGS) entry which is preliminary data.</text>
</comment>
<organism evidence="2 3">
    <name type="scientific">Virgisporangium ochraceum</name>
    <dbReference type="NCBI Taxonomy" id="65505"/>
    <lineage>
        <taxon>Bacteria</taxon>
        <taxon>Bacillati</taxon>
        <taxon>Actinomycetota</taxon>
        <taxon>Actinomycetes</taxon>
        <taxon>Micromonosporales</taxon>
        <taxon>Micromonosporaceae</taxon>
        <taxon>Virgisporangium</taxon>
    </lineage>
</organism>
<proteinExistence type="predicted"/>
<dbReference type="Pfam" id="PF12697">
    <property type="entry name" value="Abhydrolase_6"/>
    <property type="match status" value="1"/>
</dbReference>